<dbReference type="RefSeq" id="WP_355665335.1">
    <property type="nucleotide sequence ID" value="NZ_JBEXRX010000043.1"/>
</dbReference>
<dbReference type="InterPro" id="IPR036162">
    <property type="entry name" value="Resolvase-like_N_sf"/>
</dbReference>
<proteinExistence type="predicted"/>
<keyword evidence="2" id="KW-1185">Reference proteome</keyword>
<dbReference type="Gene3D" id="3.40.50.1390">
    <property type="entry name" value="Resolvase, N-terminal catalytic domain"/>
    <property type="match status" value="1"/>
</dbReference>
<protein>
    <recommendedName>
        <fullName evidence="3">Resolvase/invertase-type recombinase catalytic domain-containing protein</fullName>
    </recommendedName>
</protein>
<accession>A0ABV2VL49</accession>
<dbReference type="Proteomes" id="UP001550348">
    <property type="component" value="Unassembled WGS sequence"/>
</dbReference>
<sequence>MDLHREEFMELMDAVDRAGVATLVMAYKDRLARFRFDFLEQVAAGGGSEVAVAGQKALSPRQDLAENLLAVVRTFSPRLDGRRRDVTELQRADLAVEGVR</sequence>
<evidence type="ECO:0000313" key="1">
    <source>
        <dbReference type="EMBL" id="MEU0153526.1"/>
    </source>
</evidence>
<evidence type="ECO:0000313" key="2">
    <source>
        <dbReference type="Proteomes" id="UP001550348"/>
    </source>
</evidence>
<gene>
    <name evidence="1" type="ORF">ABZ071_16685</name>
</gene>
<comment type="caution">
    <text evidence="1">The sequence shown here is derived from an EMBL/GenBank/DDBJ whole genome shotgun (WGS) entry which is preliminary data.</text>
</comment>
<evidence type="ECO:0008006" key="3">
    <source>
        <dbReference type="Google" id="ProtNLM"/>
    </source>
</evidence>
<organism evidence="1 2">
    <name type="scientific">Micromonospora fulviviridis</name>
    <dbReference type="NCBI Taxonomy" id="47860"/>
    <lineage>
        <taxon>Bacteria</taxon>
        <taxon>Bacillati</taxon>
        <taxon>Actinomycetota</taxon>
        <taxon>Actinomycetes</taxon>
        <taxon>Micromonosporales</taxon>
        <taxon>Micromonosporaceae</taxon>
        <taxon>Micromonospora</taxon>
    </lineage>
</organism>
<dbReference type="EMBL" id="JBEXRX010000043">
    <property type="protein sequence ID" value="MEU0153526.1"/>
    <property type="molecule type" value="Genomic_DNA"/>
</dbReference>
<name>A0ABV2VL49_9ACTN</name>
<dbReference type="SUPFAM" id="SSF53041">
    <property type="entry name" value="Resolvase-like"/>
    <property type="match status" value="1"/>
</dbReference>
<reference evidence="1 2" key="1">
    <citation type="submission" date="2024-06" db="EMBL/GenBank/DDBJ databases">
        <title>The Natural Products Discovery Center: Release of the First 8490 Sequenced Strains for Exploring Actinobacteria Biosynthetic Diversity.</title>
        <authorList>
            <person name="Kalkreuter E."/>
            <person name="Kautsar S.A."/>
            <person name="Yang D."/>
            <person name="Bader C.D."/>
            <person name="Teijaro C.N."/>
            <person name="Fluegel L."/>
            <person name="Davis C.M."/>
            <person name="Simpson J.R."/>
            <person name="Lauterbach L."/>
            <person name="Steele A.D."/>
            <person name="Gui C."/>
            <person name="Meng S."/>
            <person name="Li G."/>
            <person name="Viehrig K."/>
            <person name="Ye F."/>
            <person name="Su P."/>
            <person name="Kiefer A.F."/>
            <person name="Nichols A."/>
            <person name="Cepeda A.J."/>
            <person name="Yan W."/>
            <person name="Fan B."/>
            <person name="Jiang Y."/>
            <person name="Adhikari A."/>
            <person name="Zheng C.-J."/>
            <person name="Schuster L."/>
            <person name="Cowan T.M."/>
            <person name="Smanski M.J."/>
            <person name="Chevrette M.G."/>
            <person name="De Carvalho L.P.S."/>
            <person name="Shen B."/>
        </authorList>
    </citation>
    <scope>NUCLEOTIDE SEQUENCE [LARGE SCALE GENOMIC DNA]</scope>
    <source>
        <strain evidence="1 2">NPDC006286</strain>
    </source>
</reference>